<dbReference type="Proteomes" id="UP000184191">
    <property type="component" value="Unassembled WGS sequence"/>
</dbReference>
<protein>
    <submittedName>
        <fullName evidence="1">Uncharacterized protein</fullName>
    </submittedName>
</protein>
<dbReference type="EMBL" id="FRBN01000003">
    <property type="protein sequence ID" value="SHL00815.1"/>
    <property type="molecule type" value="Genomic_DNA"/>
</dbReference>
<organism evidence="1 3">
    <name type="scientific">Roseovarius marisflavi</name>
    <dbReference type="NCBI Taxonomy" id="1054996"/>
    <lineage>
        <taxon>Bacteria</taxon>
        <taxon>Pseudomonadati</taxon>
        <taxon>Pseudomonadota</taxon>
        <taxon>Alphaproteobacteria</taxon>
        <taxon>Rhodobacterales</taxon>
        <taxon>Roseobacteraceae</taxon>
        <taxon>Roseovarius</taxon>
    </lineage>
</organism>
<dbReference type="AlphaFoldDB" id="A0A1M6X4V3"/>
<evidence type="ECO:0000313" key="1">
    <source>
        <dbReference type="EMBL" id="SHL00815.1"/>
    </source>
</evidence>
<gene>
    <name evidence="1" type="ORF">SAMN05444414_103287</name>
    <name evidence="2" type="ORF">SAMN05444414_1461</name>
</gene>
<reference evidence="1" key="2">
    <citation type="submission" date="2016-11" db="EMBL/GenBank/DDBJ databases">
        <authorList>
            <person name="Jaros S."/>
            <person name="Januszkiewicz K."/>
            <person name="Wedrychowicz H."/>
        </authorList>
    </citation>
    <scope>NUCLEOTIDE SEQUENCE [LARGE SCALE GENOMIC DNA]</scope>
    <source>
        <strain evidence="1">DSM 29327</strain>
    </source>
</reference>
<reference evidence="3" key="1">
    <citation type="submission" date="2016-11" db="EMBL/GenBank/DDBJ databases">
        <authorList>
            <person name="Varghese N."/>
            <person name="Submissions S."/>
        </authorList>
    </citation>
    <scope>NUCLEOTIDE SEQUENCE [LARGE SCALE GENOMIC DNA]</scope>
    <source>
        <strain evidence="3">DSM 29327</strain>
    </source>
</reference>
<sequence length="24" mass="2779">KTAEVGAMRKMLDRTEERFGIKPD</sequence>
<evidence type="ECO:0000313" key="2">
    <source>
        <dbReference type="EMBL" id="SHL81293.1"/>
    </source>
</evidence>
<proteinExistence type="predicted"/>
<name>A0A1M6X4V3_9RHOB</name>
<keyword evidence="3" id="KW-1185">Reference proteome</keyword>
<feature type="non-terminal residue" evidence="1">
    <location>
        <position position="1"/>
    </location>
</feature>
<dbReference type="EMBL" id="FRBN01000046">
    <property type="protein sequence ID" value="SHL81293.1"/>
    <property type="molecule type" value="Genomic_DNA"/>
</dbReference>
<accession>A0A1M6X4V3</accession>
<evidence type="ECO:0000313" key="3">
    <source>
        <dbReference type="Proteomes" id="UP000184191"/>
    </source>
</evidence>